<dbReference type="Proteomes" id="UP000190229">
    <property type="component" value="Unassembled WGS sequence"/>
</dbReference>
<dbReference type="Pfam" id="PF00528">
    <property type="entry name" value="BPD_transp_1"/>
    <property type="match status" value="1"/>
</dbReference>
<keyword evidence="3" id="KW-1003">Cell membrane</keyword>
<dbReference type="GO" id="GO:0055085">
    <property type="term" value="P:transmembrane transport"/>
    <property type="evidence" value="ECO:0007669"/>
    <property type="project" value="InterPro"/>
</dbReference>
<evidence type="ECO:0000259" key="9">
    <source>
        <dbReference type="PROSITE" id="PS50928"/>
    </source>
</evidence>
<feature type="transmembrane region" description="Helical" evidence="8">
    <location>
        <begin position="182"/>
        <end position="204"/>
    </location>
</feature>
<evidence type="ECO:0000256" key="4">
    <source>
        <dbReference type="ARBA" id="ARBA00022519"/>
    </source>
</evidence>
<evidence type="ECO:0000256" key="1">
    <source>
        <dbReference type="ARBA" id="ARBA00004429"/>
    </source>
</evidence>
<gene>
    <name evidence="10" type="ORF">B2M26_02565</name>
</gene>
<reference evidence="10 11" key="1">
    <citation type="submission" date="2017-02" db="EMBL/GenBank/DDBJ databases">
        <title>Draft genome of Acidibacillus ferrooxidans Huett2.</title>
        <authorList>
            <person name="Schopf S."/>
        </authorList>
    </citation>
    <scope>NUCLEOTIDE SEQUENCE [LARGE SCALE GENOMIC DNA]</scope>
    <source>
        <strain evidence="10 11">Huett2</strain>
    </source>
</reference>
<organism evidence="10 11">
    <name type="scientific">Ferroacidibacillus organovorans</name>
    <dbReference type="NCBI Taxonomy" id="1765683"/>
    <lineage>
        <taxon>Bacteria</taxon>
        <taxon>Bacillati</taxon>
        <taxon>Bacillota</taxon>
        <taxon>Bacilli</taxon>
        <taxon>Bacillales</taxon>
        <taxon>Alicyclobacillaceae</taxon>
        <taxon>Ferroacidibacillus</taxon>
    </lineage>
</organism>
<dbReference type="SUPFAM" id="SSF161098">
    <property type="entry name" value="MetI-like"/>
    <property type="match status" value="1"/>
</dbReference>
<dbReference type="CDD" id="cd06261">
    <property type="entry name" value="TM_PBP2"/>
    <property type="match status" value="1"/>
</dbReference>
<comment type="caution">
    <text evidence="10">The sequence shown here is derived from an EMBL/GenBank/DDBJ whole genome shotgun (WGS) entry which is preliminary data.</text>
</comment>
<proteinExistence type="inferred from homology"/>
<name>A0A1V4EWD1_9BACL</name>
<protein>
    <recommendedName>
        <fullName evidence="9">ABC transmembrane type-1 domain-containing protein</fullName>
    </recommendedName>
</protein>
<keyword evidence="6 8" id="KW-1133">Transmembrane helix</keyword>
<sequence>MLHKLLTRAILVVFLIGMLIPVLGLLIFSIDNQGLFTLQNYAALFSDPSFQQALVNSIGISLISVALAIALFTPPLWYGYLFNTRVMRLMEGLSFVIFVLPAVVLGLAYVQFFSNPPFALAGTPTLLPFAFALFGMPYYIQAVLNRLRHTDVRIYHEAVQSLGGSAWTSFWRIQFQAMAPGILIGSILVFSIGMGEFTITQLTTGGSFMTLPIYLQVGFQNNPLTGAAMAVIGMGIAIGGVFVTLFALSKRNRGVRDAAH</sequence>
<feature type="domain" description="ABC transmembrane type-1" evidence="9">
    <location>
        <begin position="54"/>
        <end position="247"/>
    </location>
</feature>
<feature type="transmembrane region" description="Helical" evidence="8">
    <location>
        <begin position="93"/>
        <end position="112"/>
    </location>
</feature>
<dbReference type="EMBL" id="MWPS01000005">
    <property type="protein sequence ID" value="OPG17233.1"/>
    <property type="molecule type" value="Genomic_DNA"/>
</dbReference>
<keyword evidence="5 8" id="KW-0812">Transmembrane</keyword>
<dbReference type="GO" id="GO:0005886">
    <property type="term" value="C:plasma membrane"/>
    <property type="evidence" value="ECO:0007669"/>
    <property type="project" value="UniProtKB-SubCell"/>
</dbReference>
<evidence type="ECO:0000313" key="10">
    <source>
        <dbReference type="EMBL" id="OPG17233.1"/>
    </source>
</evidence>
<evidence type="ECO:0000256" key="6">
    <source>
        <dbReference type="ARBA" id="ARBA00022989"/>
    </source>
</evidence>
<evidence type="ECO:0000256" key="3">
    <source>
        <dbReference type="ARBA" id="ARBA00022475"/>
    </source>
</evidence>
<evidence type="ECO:0000256" key="7">
    <source>
        <dbReference type="ARBA" id="ARBA00023136"/>
    </source>
</evidence>
<feature type="transmembrane region" description="Helical" evidence="8">
    <location>
        <begin position="118"/>
        <end position="140"/>
    </location>
</feature>
<evidence type="ECO:0000256" key="8">
    <source>
        <dbReference type="RuleBase" id="RU363032"/>
    </source>
</evidence>
<dbReference type="AlphaFoldDB" id="A0A1V4EWD1"/>
<dbReference type="PANTHER" id="PTHR43357">
    <property type="entry name" value="INNER MEMBRANE ABC TRANSPORTER PERMEASE PROTEIN YDCV"/>
    <property type="match status" value="1"/>
</dbReference>
<feature type="transmembrane region" description="Helical" evidence="8">
    <location>
        <begin position="224"/>
        <end position="248"/>
    </location>
</feature>
<keyword evidence="4" id="KW-0997">Cell inner membrane</keyword>
<dbReference type="Gene3D" id="1.10.3720.10">
    <property type="entry name" value="MetI-like"/>
    <property type="match status" value="1"/>
</dbReference>
<evidence type="ECO:0000256" key="2">
    <source>
        <dbReference type="ARBA" id="ARBA00022448"/>
    </source>
</evidence>
<comment type="subcellular location">
    <subcellularLocation>
        <location evidence="1">Cell inner membrane</location>
        <topology evidence="1">Multi-pass membrane protein</topology>
    </subcellularLocation>
    <subcellularLocation>
        <location evidence="8">Cell membrane</location>
        <topology evidence="8">Multi-pass membrane protein</topology>
    </subcellularLocation>
</comment>
<keyword evidence="11" id="KW-1185">Reference proteome</keyword>
<keyword evidence="2 8" id="KW-0813">Transport</keyword>
<dbReference type="PROSITE" id="PS50928">
    <property type="entry name" value="ABC_TM1"/>
    <property type="match status" value="1"/>
</dbReference>
<evidence type="ECO:0000256" key="5">
    <source>
        <dbReference type="ARBA" id="ARBA00022692"/>
    </source>
</evidence>
<dbReference type="InterPro" id="IPR000515">
    <property type="entry name" value="MetI-like"/>
</dbReference>
<comment type="similarity">
    <text evidence="8">Belongs to the binding-protein-dependent transport system permease family.</text>
</comment>
<keyword evidence="7 8" id="KW-0472">Membrane</keyword>
<dbReference type="RefSeq" id="WP_079289848.1">
    <property type="nucleotide sequence ID" value="NZ_MWPS01000005.1"/>
</dbReference>
<dbReference type="InterPro" id="IPR035906">
    <property type="entry name" value="MetI-like_sf"/>
</dbReference>
<feature type="transmembrane region" description="Helical" evidence="8">
    <location>
        <begin position="9"/>
        <end position="30"/>
    </location>
</feature>
<evidence type="ECO:0000313" key="11">
    <source>
        <dbReference type="Proteomes" id="UP000190229"/>
    </source>
</evidence>
<accession>A0A1V4EWD1</accession>
<dbReference type="PANTHER" id="PTHR43357:SF4">
    <property type="entry name" value="INNER MEMBRANE ABC TRANSPORTER PERMEASE PROTEIN YDCV"/>
    <property type="match status" value="1"/>
</dbReference>
<feature type="transmembrane region" description="Helical" evidence="8">
    <location>
        <begin position="50"/>
        <end position="72"/>
    </location>
</feature>